<proteinExistence type="inferred from homology"/>
<evidence type="ECO:0000256" key="5">
    <source>
        <dbReference type="PIRSR" id="PIRSR606225-1"/>
    </source>
</evidence>
<dbReference type="GO" id="GO:0120159">
    <property type="term" value="F:rRNA pseudouridine synthase activity"/>
    <property type="evidence" value="ECO:0007669"/>
    <property type="project" value="UniProtKB-ARBA"/>
</dbReference>
<dbReference type="NCBIfam" id="TIGR00005">
    <property type="entry name" value="rluA_subfam"/>
    <property type="match status" value="1"/>
</dbReference>
<reference evidence="9 10" key="1">
    <citation type="journal article" date="2015" name="Genome Announc.">
        <title>Expanding the biotechnology potential of lactobacilli through comparative genomics of 213 strains and associated genera.</title>
        <authorList>
            <person name="Sun Z."/>
            <person name="Harris H.M."/>
            <person name="McCann A."/>
            <person name="Guo C."/>
            <person name="Argimon S."/>
            <person name="Zhang W."/>
            <person name="Yang X."/>
            <person name="Jeffery I.B."/>
            <person name="Cooney J.C."/>
            <person name="Kagawa T.F."/>
            <person name="Liu W."/>
            <person name="Song Y."/>
            <person name="Salvetti E."/>
            <person name="Wrobel A."/>
            <person name="Rasinkangas P."/>
            <person name="Parkhill J."/>
            <person name="Rea M.C."/>
            <person name="O'Sullivan O."/>
            <person name="Ritari J."/>
            <person name="Douillard F.P."/>
            <person name="Paul Ross R."/>
            <person name="Yang R."/>
            <person name="Briner A.E."/>
            <person name="Felis G.E."/>
            <person name="de Vos W.M."/>
            <person name="Barrangou R."/>
            <person name="Klaenhammer T.R."/>
            <person name="Caufield P.W."/>
            <person name="Cui Y."/>
            <person name="Zhang H."/>
            <person name="O'Toole P.W."/>
        </authorList>
    </citation>
    <scope>NUCLEOTIDE SEQUENCE [LARGE SCALE GENOMIC DNA]</scope>
    <source>
        <strain evidence="9 10">DSM 17757</strain>
    </source>
</reference>
<evidence type="ECO:0000259" key="8">
    <source>
        <dbReference type="SMART" id="SM00363"/>
    </source>
</evidence>
<evidence type="ECO:0000313" key="9">
    <source>
        <dbReference type="EMBL" id="KRN67634.1"/>
    </source>
</evidence>
<sequence length="303" mass="33808">MLTHELVIQNEQGRIDKVLATAFPDLTRSHIQGLIKNEHILVNSQAVKTKYRVKPGDKVEVQDEEKQPIALEAEDIPLDIVYEDEDVIVVNKPQGMVVHPAPGHPNHTLVNALLYHSPLSTINGSIRPGIVHRIDKDTSGLLMVAKNDQAQQSLSAQLKAKTNTRLYIALVHGNIKENEGTIDAPIGRSPKDRKKQAVISEGRPAVTHFKVLKRYGTYTLIQCQLETGRTHQIRVHLKYIGHPVAGDPLYGPKKTLKGNGQFLHASVLGFKQPRTGEYLEFKAPLPEVFTKILKWLDTQSEHG</sequence>
<gene>
    <name evidence="9" type="ORF">IV80_GL000177</name>
</gene>
<dbReference type="InterPro" id="IPR006224">
    <property type="entry name" value="PsdUridine_synth_RluA-like_CS"/>
</dbReference>
<dbReference type="InterPro" id="IPR006145">
    <property type="entry name" value="PsdUridine_synth_RsuA/RluA"/>
</dbReference>
<dbReference type="EC" id="5.4.99.-" evidence="7"/>
<dbReference type="Gene3D" id="3.10.290.10">
    <property type="entry name" value="RNA-binding S4 domain"/>
    <property type="match status" value="1"/>
</dbReference>
<dbReference type="CDD" id="cd02869">
    <property type="entry name" value="PseudoU_synth_RluA_like"/>
    <property type="match status" value="1"/>
</dbReference>
<dbReference type="RefSeq" id="WP_057748143.1">
    <property type="nucleotide sequence ID" value="NZ_BJVH01000001.1"/>
</dbReference>
<dbReference type="InterPro" id="IPR002942">
    <property type="entry name" value="S4_RNA-bd"/>
</dbReference>
<evidence type="ECO:0000256" key="2">
    <source>
        <dbReference type="ARBA" id="ARBA00010876"/>
    </source>
</evidence>
<comment type="caution">
    <text evidence="9">The sequence shown here is derived from an EMBL/GenBank/DDBJ whole genome shotgun (WGS) entry which is preliminary data.</text>
</comment>
<evidence type="ECO:0000256" key="7">
    <source>
        <dbReference type="RuleBase" id="RU362028"/>
    </source>
</evidence>
<dbReference type="InterPro" id="IPR036986">
    <property type="entry name" value="S4_RNA-bd_sf"/>
</dbReference>
<comment type="catalytic activity">
    <reaction evidence="1 7">
        <text>a uridine in RNA = a pseudouridine in RNA</text>
        <dbReference type="Rhea" id="RHEA:48348"/>
        <dbReference type="Rhea" id="RHEA-COMP:12068"/>
        <dbReference type="Rhea" id="RHEA-COMP:12069"/>
        <dbReference type="ChEBI" id="CHEBI:65314"/>
        <dbReference type="ChEBI" id="CHEBI:65315"/>
    </reaction>
</comment>
<dbReference type="SMART" id="SM00363">
    <property type="entry name" value="S4"/>
    <property type="match status" value="1"/>
</dbReference>
<dbReference type="Gene3D" id="3.30.2350.10">
    <property type="entry name" value="Pseudouridine synthase"/>
    <property type="match status" value="1"/>
</dbReference>
<dbReference type="Proteomes" id="UP000051568">
    <property type="component" value="Unassembled WGS sequence"/>
</dbReference>
<dbReference type="SUPFAM" id="SSF55120">
    <property type="entry name" value="Pseudouridine synthase"/>
    <property type="match status" value="1"/>
</dbReference>
<feature type="active site" evidence="5">
    <location>
        <position position="135"/>
    </location>
</feature>
<dbReference type="OrthoDB" id="9807829at2"/>
<evidence type="ECO:0000256" key="1">
    <source>
        <dbReference type="ARBA" id="ARBA00000073"/>
    </source>
</evidence>
<dbReference type="PANTHER" id="PTHR21600:SF44">
    <property type="entry name" value="RIBOSOMAL LARGE SUBUNIT PSEUDOURIDINE SYNTHASE D"/>
    <property type="match status" value="1"/>
</dbReference>
<dbReference type="InterPro" id="IPR020103">
    <property type="entry name" value="PsdUridine_synth_cat_dom_sf"/>
</dbReference>
<dbReference type="Pfam" id="PF00849">
    <property type="entry name" value="PseudoU_synth_2"/>
    <property type="match status" value="1"/>
</dbReference>
<organism evidence="9 10">
    <name type="scientific">Pediococcus cellicola</name>
    <dbReference type="NCBI Taxonomy" id="319652"/>
    <lineage>
        <taxon>Bacteria</taxon>
        <taxon>Bacillati</taxon>
        <taxon>Bacillota</taxon>
        <taxon>Bacilli</taxon>
        <taxon>Lactobacillales</taxon>
        <taxon>Lactobacillaceae</taxon>
        <taxon>Pediococcus</taxon>
    </lineage>
</organism>
<keyword evidence="10" id="KW-1185">Reference proteome</keyword>
<evidence type="ECO:0000256" key="6">
    <source>
        <dbReference type="PROSITE-ProRule" id="PRU00182"/>
    </source>
</evidence>
<comment type="function">
    <text evidence="7">Responsible for synthesis of pseudouridine from uracil.</text>
</comment>
<evidence type="ECO:0000313" key="10">
    <source>
        <dbReference type="Proteomes" id="UP000051568"/>
    </source>
</evidence>
<dbReference type="GO" id="GO:0000455">
    <property type="term" value="P:enzyme-directed rRNA pseudouridine synthesis"/>
    <property type="evidence" value="ECO:0007669"/>
    <property type="project" value="UniProtKB-ARBA"/>
</dbReference>
<dbReference type="GO" id="GO:0003723">
    <property type="term" value="F:RNA binding"/>
    <property type="evidence" value="ECO:0007669"/>
    <property type="project" value="UniProtKB-KW"/>
</dbReference>
<dbReference type="PATRIC" id="fig|319652.3.peg.179"/>
<name>A0A0R2IR04_9LACO</name>
<dbReference type="AlphaFoldDB" id="A0A0R2IR04"/>
<dbReference type="STRING" id="319652.IV80_GL000177"/>
<dbReference type="InterPro" id="IPR050188">
    <property type="entry name" value="RluA_PseudoU_synthase"/>
</dbReference>
<comment type="similarity">
    <text evidence="2 7">Belongs to the pseudouridine synthase RluA family.</text>
</comment>
<evidence type="ECO:0000256" key="3">
    <source>
        <dbReference type="ARBA" id="ARBA00022884"/>
    </source>
</evidence>
<dbReference type="PROSITE" id="PS01129">
    <property type="entry name" value="PSI_RLU"/>
    <property type="match status" value="1"/>
</dbReference>
<dbReference type="PROSITE" id="PS50889">
    <property type="entry name" value="S4"/>
    <property type="match status" value="1"/>
</dbReference>
<dbReference type="SUPFAM" id="SSF55174">
    <property type="entry name" value="Alpha-L RNA-binding motif"/>
    <property type="match status" value="1"/>
</dbReference>
<dbReference type="PANTHER" id="PTHR21600">
    <property type="entry name" value="MITOCHONDRIAL RNA PSEUDOURIDINE SYNTHASE"/>
    <property type="match status" value="1"/>
</dbReference>
<protein>
    <recommendedName>
        <fullName evidence="7">Pseudouridine synthase</fullName>
        <ecNumber evidence="7">5.4.99.-</ecNumber>
    </recommendedName>
</protein>
<dbReference type="EMBL" id="JQBR01000001">
    <property type="protein sequence ID" value="KRN67634.1"/>
    <property type="molecule type" value="Genomic_DNA"/>
</dbReference>
<keyword evidence="3 6" id="KW-0694">RNA-binding</keyword>
<accession>A0A0R2IR04</accession>
<dbReference type="Pfam" id="PF01479">
    <property type="entry name" value="S4"/>
    <property type="match status" value="1"/>
</dbReference>
<feature type="domain" description="RNA-binding S4" evidence="8">
    <location>
        <begin position="13"/>
        <end position="70"/>
    </location>
</feature>
<evidence type="ECO:0000256" key="4">
    <source>
        <dbReference type="ARBA" id="ARBA00023235"/>
    </source>
</evidence>
<keyword evidence="4 7" id="KW-0413">Isomerase</keyword>
<dbReference type="FunFam" id="3.30.2350.10:FF:000006">
    <property type="entry name" value="Pseudouridine synthase"/>
    <property type="match status" value="1"/>
</dbReference>
<dbReference type="InterPro" id="IPR006225">
    <property type="entry name" value="PsdUridine_synth_RluC/D"/>
</dbReference>
<dbReference type="CDD" id="cd00165">
    <property type="entry name" value="S4"/>
    <property type="match status" value="1"/>
</dbReference>